<organism evidence="1">
    <name type="scientific">Tanacetum cinerariifolium</name>
    <name type="common">Dalmatian daisy</name>
    <name type="synonym">Chrysanthemum cinerariifolium</name>
    <dbReference type="NCBI Taxonomy" id="118510"/>
    <lineage>
        <taxon>Eukaryota</taxon>
        <taxon>Viridiplantae</taxon>
        <taxon>Streptophyta</taxon>
        <taxon>Embryophyta</taxon>
        <taxon>Tracheophyta</taxon>
        <taxon>Spermatophyta</taxon>
        <taxon>Magnoliopsida</taxon>
        <taxon>eudicotyledons</taxon>
        <taxon>Gunneridae</taxon>
        <taxon>Pentapetalae</taxon>
        <taxon>asterids</taxon>
        <taxon>campanulids</taxon>
        <taxon>Asterales</taxon>
        <taxon>Asteraceae</taxon>
        <taxon>Asteroideae</taxon>
        <taxon>Anthemideae</taxon>
        <taxon>Anthemidinae</taxon>
        <taxon>Tanacetum</taxon>
    </lineage>
</organism>
<evidence type="ECO:0000313" key="1">
    <source>
        <dbReference type="EMBL" id="GEU91794.1"/>
    </source>
</evidence>
<dbReference type="AlphaFoldDB" id="A0A6L2P4M3"/>
<protein>
    <recommendedName>
        <fullName evidence="2">Reverse transcriptase domain-containing protein</fullName>
    </recommendedName>
</protein>
<sequence>MVVLMLSYFRRAVDPNSSLGKIFLEENVVEILIDKVEGSGDWDFPEYQDTANSGGKKEIKECFFYKMDTKEEEAMKEALALRISKKFALLEEVRPVLETMDYHDKYKKVLDEIWKDKVELDGMIVKEKEEAIKKVKGEALKEKDDPGVFIFPIRLERHVNKNALAYTGSDINTMPYRIYEQLGREEMKKVDKGITMINHTQAEAMGILMNVLC</sequence>
<name>A0A6L2P4M3_TANCI</name>
<reference evidence="1" key="1">
    <citation type="journal article" date="2019" name="Sci. Rep.">
        <title>Draft genome of Tanacetum cinerariifolium, the natural source of mosquito coil.</title>
        <authorList>
            <person name="Yamashiro T."/>
            <person name="Shiraishi A."/>
            <person name="Satake H."/>
            <person name="Nakayama K."/>
        </authorList>
    </citation>
    <scope>NUCLEOTIDE SEQUENCE</scope>
</reference>
<gene>
    <name evidence="1" type="ORF">Tci_063772</name>
</gene>
<proteinExistence type="predicted"/>
<dbReference type="EMBL" id="BKCJ010010484">
    <property type="protein sequence ID" value="GEU91794.1"/>
    <property type="molecule type" value="Genomic_DNA"/>
</dbReference>
<comment type="caution">
    <text evidence="1">The sequence shown here is derived from an EMBL/GenBank/DDBJ whole genome shotgun (WGS) entry which is preliminary data.</text>
</comment>
<evidence type="ECO:0008006" key="2">
    <source>
        <dbReference type="Google" id="ProtNLM"/>
    </source>
</evidence>
<accession>A0A6L2P4M3</accession>